<evidence type="ECO:0000313" key="3">
    <source>
        <dbReference type="Proteomes" id="UP001176521"/>
    </source>
</evidence>
<gene>
    <name evidence="2" type="ORF">OC842_005975</name>
</gene>
<reference evidence="2" key="1">
    <citation type="journal article" date="2023" name="PhytoFront">
        <title>Draft Genome Resources of Seven Strains of Tilletia horrida, Causal Agent of Kernel Smut of Rice.</title>
        <authorList>
            <person name="Khanal S."/>
            <person name="Antony Babu S."/>
            <person name="Zhou X.G."/>
        </authorList>
    </citation>
    <scope>NUCLEOTIDE SEQUENCE</scope>
    <source>
        <strain evidence="2">TX3</strain>
    </source>
</reference>
<proteinExistence type="predicted"/>
<accession>A0AAN6JIG3</accession>
<dbReference type="Proteomes" id="UP001176521">
    <property type="component" value="Unassembled WGS sequence"/>
</dbReference>
<feature type="compositionally biased region" description="Basic residues" evidence="1">
    <location>
        <begin position="171"/>
        <end position="181"/>
    </location>
</feature>
<dbReference type="EMBL" id="JAPDMQ010000477">
    <property type="protein sequence ID" value="KAK0523974.1"/>
    <property type="molecule type" value="Genomic_DNA"/>
</dbReference>
<feature type="compositionally biased region" description="Acidic residues" evidence="1">
    <location>
        <begin position="134"/>
        <end position="145"/>
    </location>
</feature>
<feature type="region of interest" description="Disordered" evidence="1">
    <location>
        <begin position="307"/>
        <end position="402"/>
    </location>
</feature>
<feature type="region of interest" description="Disordered" evidence="1">
    <location>
        <begin position="269"/>
        <end position="291"/>
    </location>
</feature>
<sequence>MKGSKIDTTGLPHHRILGQILYELICRESSGDGVRIAALRRELAADEVVARAYPHNLSKAISNSLRRLLWDGKIIREARGFYQVAPVSANQSPTASTSANPVASTSAAGAAASSSSQPNKNKNKHKSVTRHSDDDDDDLDNSDDDSGPRKKPKLSASAFNGLQLPPLGPPSHHHHHHHHHYSLPLSYPDHRHPGPPPMHHQYPTYHHPGPNQYHYHLPAIESYPSSRSGFGTSWERNPPASRFYAHAGGSLPDAHILPPINPAAVATGGATAAAAAPPPPHPESSRSSTYPSAQDIAYEISSFLPDMPANRQYSSHNVPGRTTMPSPSRSPPFYPYGPYTTSSTAHPHRPYYTTLPMSSSRGDSASYGSGSGSGSGAGSRDTLVGSSLGPGSSSGSSLEPSKPLSIANLLSRPVSPTDNVRQNFAKRCPSLAKLVVEALQVLASSSEAAAAAPPSTAVSTSMVRSWVHDRLPTGNSAVEVEQRDNIGRAVDMMLSSLSCTGVAVESGTDASGEKMYALVAAASTS</sequence>
<comment type="caution">
    <text evidence="2">The sequence shown here is derived from an EMBL/GenBank/DDBJ whole genome shotgun (WGS) entry which is preliminary data.</text>
</comment>
<feature type="region of interest" description="Disordered" evidence="1">
    <location>
        <begin position="89"/>
        <end position="209"/>
    </location>
</feature>
<feature type="compositionally biased region" description="Low complexity" evidence="1">
    <location>
        <begin position="358"/>
        <end position="368"/>
    </location>
</feature>
<feature type="compositionally biased region" description="Low complexity" evidence="1">
    <location>
        <begin position="103"/>
        <end position="120"/>
    </location>
</feature>
<feature type="compositionally biased region" description="Low complexity" evidence="1">
    <location>
        <begin position="378"/>
        <end position="402"/>
    </location>
</feature>
<keyword evidence="3" id="KW-1185">Reference proteome</keyword>
<protein>
    <submittedName>
        <fullName evidence="2">Uncharacterized protein</fullName>
    </submittedName>
</protein>
<feature type="compositionally biased region" description="Polar residues" evidence="1">
    <location>
        <begin position="89"/>
        <end position="102"/>
    </location>
</feature>
<name>A0AAN6JIG3_9BASI</name>
<dbReference type="AlphaFoldDB" id="A0AAN6JIG3"/>
<evidence type="ECO:0000256" key="1">
    <source>
        <dbReference type="SAM" id="MobiDB-lite"/>
    </source>
</evidence>
<evidence type="ECO:0000313" key="2">
    <source>
        <dbReference type="EMBL" id="KAK0523974.1"/>
    </source>
</evidence>
<organism evidence="2 3">
    <name type="scientific">Tilletia horrida</name>
    <dbReference type="NCBI Taxonomy" id="155126"/>
    <lineage>
        <taxon>Eukaryota</taxon>
        <taxon>Fungi</taxon>
        <taxon>Dikarya</taxon>
        <taxon>Basidiomycota</taxon>
        <taxon>Ustilaginomycotina</taxon>
        <taxon>Exobasidiomycetes</taxon>
        <taxon>Tilletiales</taxon>
        <taxon>Tilletiaceae</taxon>
        <taxon>Tilletia</taxon>
    </lineage>
</organism>